<dbReference type="PANTHER" id="PTHR28263">
    <property type="entry name" value="GOLGI TO ER TRAFFIC PROTEIN 2"/>
    <property type="match status" value="1"/>
</dbReference>
<feature type="transmembrane region" description="Helical" evidence="5">
    <location>
        <begin position="194"/>
        <end position="212"/>
    </location>
</feature>
<evidence type="ECO:0000256" key="3">
    <source>
        <dbReference type="ARBA" id="ARBA00023136"/>
    </source>
</evidence>
<dbReference type="RefSeq" id="XP_043007105.1">
    <property type="nucleotide sequence ID" value="XM_043154650.1"/>
</dbReference>
<evidence type="ECO:0000256" key="4">
    <source>
        <dbReference type="SAM" id="MobiDB-lite"/>
    </source>
</evidence>
<keyword evidence="1 5" id="KW-0812">Transmembrane</keyword>
<evidence type="ECO:0000313" key="7">
    <source>
        <dbReference type="Proteomes" id="UP001049176"/>
    </source>
</evidence>
<evidence type="ECO:0000313" key="6">
    <source>
        <dbReference type="EMBL" id="KAG7090635.1"/>
    </source>
</evidence>
<comment type="caution">
    <text evidence="6">The sequence shown here is derived from an EMBL/GenBank/DDBJ whole genome shotgun (WGS) entry which is preliminary data.</text>
</comment>
<evidence type="ECO:0000256" key="1">
    <source>
        <dbReference type="ARBA" id="ARBA00022692"/>
    </source>
</evidence>
<feature type="transmembrane region" description="Helical" evidence="5">
    <location>
        <begin position="321"/>
        <end position="342"/>
    </location>
</feature>
<organism evidence="6 7">
    <name type="scientific">Marasmius oreades</name>
    <name type="common">fairy-ring Marasmius</name>
    <dbReference type="NCBI Taxonomy" id="181124"/>
    <lineage>
        <taxon>Eukaryota</taxon>
        <taxon>Fungi</taxon>
        <taxon>Dikarya</taxon>
        <taxon>Basidiomycota</taxon>
        <taxon>Agaricomycotina</taxon>
        <taxon>Agaricomycetes</taxon>
        <taxon>Agaricomycetidae</taxon>
        <taxon>Agaricales</taxon>
        <taxon>Marasmiineae</taxon>
        <taxon>Marasmiaceae</taxon>
        <taxon>Marasmius</taxon>
    </lineage>
</organism>
<feature type="transmembrane region" description="Helical" evidence="5">
    <location>
        <begin position="256"/>
        <end position="275"/>
    </location>
</feature>
<dbReference type="KEGG" id="more:E1B28_009737"/>
<feature type="compositionally biased region" description="Basic and acidic residues" evidence="4">
    <location>
        <begin position="30"/>
        <end position="41"/>
    </location>
</feature>
<reference evidence="6" key="1">
    <citation type="journal article" date="2021" name="Genome Biol. Evol.">
        <title>The assembled and annotated genome of the fairy-ring fungus Marasmius oreades.</title>
        <authorList>
            <person name="Hiltunen M."/>
            <person name="Ament-Velasquez S.L."/>
            <person name="Johannesson H."/>
        </authorList>
    </citation>
    <scope>NUCLEOTIDE SEQUENCE</scope>
    <source>
        <strain evidence="6">03SP1</strain>
    </source>
</reference>
<gene>
    <name evidence="6" type="ORF">E1B28_009737</name>
</gene>
<keyword evidence="2 5" id="KW-1133">Transmembrane helix</keyword>
<proteinExistence type="predicted"/>
<dbReference type="EMBL" id="CM032186">
    <property type="protein sequence ID" value="KAG7090635.1"/>
    <property type="molecule type" value="Genomic_DNA"/>
</dbReference>
<dbReference type="Pfam" id="PF08690">
    <property type="entry name" value="GET2"/>
    <property type="match status" value="1"/>
</dbReference>
<sequence>MSAAAKAEARRKAILSRGTDRLAKLTTSARGEDAPYMRHESPPAGSHSSNVRNFVGEESNMPTPPARASPGPTTSPSSQRKPSTNQPEPDVSAWSEEQQQQFLQAIMGGFGARGGPDSPGQPALGGTPGAPQIPPSLADNPLAAMLFGAAGAQGGNGSIPPFPPPGIGLGKSPAMDGGIGTQVKTKKQSKFQKLMPLVHLVAIWTLLAYFVLVREPEAHITLRGEVASDWKGVWRRWAELAYRSPYAVVDSTAGQGWTVAVLPFFWAFMALQIALHSTRIFNGFDAAQPPALLAMVLPHLPPPFPSLIVNGLKYIHMGSTLLDDLAILAVGTGFVIWIAGLLSSK</sequence>
<dbReference type="OrthoDB" id="5393181at2759"/>
<keyword evidence="7" id="KW-1185">Reference proteome</keyword>
<dbReference type="PANTHER" id="PTHR28263:SF1">
    <property type="entry name" value="GOLGI TO ER TRAFFIC PROTEIN 2"/>
    <property type="match status" value="1"/>
</dbReference>
<evidence type="ECO:0000256" key="5">
    <source>
        <dbReference type="SAM" id="Phobius"/>
    </source>
</evidence>
<evidence type="ECO:0000256" key="2">
    <source>
        <dbReference type="ARBA" id="ARBA00022989"/>
    </source>
</evidence>
<feature type="compositionally biased region" description="Polar residues" evidence="4">
    <location>
        <begin position="71"/>
        <end position="87"/>
    </location>
</feature>
<dbReference type="Proteomes" id="UP001049176">
    <property type="component" value="Chromosome 6"/>
</dbReference>
<dbReference type="AlphaFoldDB" id="A0A9P7UR17"/>
<accession>A0A9P7UR17</accession>
<name>A0A9P7UR17_9AGAR</name>
<feature type="region of interest" description="Disordered" evidence="4">
    <location>
        <begin position="108"/>
        <end position="138"/>
    </location>
</feature>
<protein>
    <submittedName>
        <fullName evidence="6">Uncharacterized protein</fullName>
    </submittedName>
</protein>
<dbReference type="GO" id="GO:0006890">
    <property type="term" value="P:retrograde vesicle-mediated transport, Golgi to endoplasmic reticulum"/>
    <property type="evidence" value="ECO:0007669"/>
    <property type="project" value="TreeGrafter"/>
</dbReference>
<keyword evidence="3 5" id="KW-0472">Membrane</keyword>
<feature type="region of interest" description="Disordered" evidence="4">
    <location>
        <begin position="1"/>
        <end position="96"/>
    </location>
</feature>
<dbReference type="GeneID" id="66078813"/>
<dbReference type="InterPro" id="IPR028143">
    <property type="entry name" value="Get2/sif1"/>
</dbReference>